<evidence type="ECO:0008006" key="4">
    <source>
        <dbReference type="Google" id="ProtNLM"/>
    </source>
</evidence>
<organism evidence="2 3">
    <name type="scientific">Candidatus Methanodesulfokora washburnensis</name>
    <dbReference type="NCBI Taxonomy" id="2478471"/>
    <lineage>
        <taxon>Archaea</taxon>
        <taxon>Thermoproteota</taxon>
        <taxon>Candidatus Korarchaeia</taxon>
        <taxon>Candidatus Korarchaeia incertae sedis</taxon>
        <taxon>Candidatus Methanodesulfokora</taxon>
    </lineage>
</organism>
<feature type="transmembrane region" description="Helical" evidence="1">
    <location>
        <begin position="38"/>
        <end position="57"/>
    </location>
</feature>
<evidence type="ECO:0000256" key="1">
    <source>
        <dbReference type="SAM" id="Phobius"/>
    </source>
</evidence>
<accession>A0A429GXF3</accession>
<keyword evidence="1" id="KW-0472">Membrane</keyword>
<evidence type="ECO:0000313" key="3">
    <source>
        <dbReference type="Proteomes" id="UP000277582"/>
    </source>
</evidence>
<dbReference type="Proteomes" id="UP000277582">
    <property type="component" value="Unassembled WGS sequence"/>
</dbReference>
<evidence type="ECO:0000313" key="2">
    <source>
        <dbReference type="EMBL" id="RSN78631.1"/>
    </source>
</evidence>
<proteinExistence type="predicted"/>
<reference evidence="2 3" key="1">
    <citation type="submission" date="2018-10" db="EMBL/GenBank/DDBJ databases">
        <title>Co-occurring genomic capacity for anaerobic methane metabolism and dissimilatory sulfite reduction discovered in the Korarchaeota.</title>
        <authorList>
            <person name="Mckay L.J."/>
            <person name="Dlakic M."/>
            <person name="Fields M.W."/>
            <person name="Delmont T.O."/>
            <person name="Eren A.M."/>
            <person name="Jay Z.J."/>
            <person name="Klingelsmith K.B."/>
            <person name="Rusch D.B."/>
            <person name="Inskeep W.P."/>
        </authorList>
    </citation>
    <scope>NUCLEOTIDE SEQUENCE [LARGE SCALE GENOMIC DNA]</scope>
    <source>
        <strain evidence="2 3">MDKW</strain>
    </source>
</reference>
<sequence>MNRARKTALIAIFGALSIVLTAIRVPLHFGNPNLGSTAISLSALFLPPGEVFIVGIVKGIGVTIWTAQPLIEIPAGLGDGIMGIITHILLRRFRPGAAIVIGQICRYLTTSTSIALTWTILSCFRPELQRTGQNILQIFIGFWMWISFPAVSLSIAANSLLAGFIAEMLYRRHLIRHPH</sequence>
<name>A0A429GXF3_9CREN</name>
<dbReference type="Gene3D" id="1.10.1760.20">
    <property type="match status" value="1"/>
</dbReference>
<dbReference type="AlphaFoldDB" id="A0A429GXF3"/>
<gene>
    <name evidence="2" type="ORF">D6D85_00760</name>
</gene>
<feature type="transmembrane region" description="Helical" evidence="1">
    <location>
        <begin position="96"/>
        <end position="121"/>
    </location>
</feature>
<dbReference type="EMBL" id="RCOS01000015">
    <property type="protein sequence ID" value="RSN78631.1"/>
    <property type="molecule type" value="Genomic_DNA"/>
</dbReference>
<comment type="caution">
    <text evidence="2">The sequence shown here is derived from an EMBL/GenBank/DDBJ whole genome shotgun (WGS) entry which is preliminary data.</text>
</comment>
<keyword evidence="1" id="KW-1133">Transmembrane helix</keyword>
<feature type="transmembrane region" description="Helical" evidence="1">
    <location>
        <begin position="142"/>
        <end position="166"/>
    </location>
</feature>
<protein>
    <recommendedName>
        <fullName evidence="4">ECF transporter S component</fullName>
    </recommendedName>
</protein>
<keyword evidence="1" id="KW-0812">Transmembrane</keyword>
<keyword evidence="3" id="KW-1185">Reference proteome</keyword>